<dbReference type="AlphaFoldDB" id="A0A6G3R1J0"/>
<evidence type="ECO:0008006" key="3">
    <source>
        <dbReference type="Google" id="ProtNLM"/>
    </source>
</evidence>
<gene>
    <name evidence="2" type="ORF">G3I53_27125</name>
</gene>
<reference evidence="2" key="1">
    <citation type="submission" date="2020-01" db="EMBL/GenBank/DDBJ databases">
        <title>Insect and environment-associated Actinomycetes.</title>
        <authorList>
            <person name="Currrie C."/>
            <person name="Chevrette M."/>
            <person name="Carlson C."/>
            <person name="Stubbendieck R."/>
            <person name="Wendt-Pienkowski E."/>
        </authorList>
    </citation>
    <scope>NUCLEOTIDE SEQUENCE</scope>
    <source>
        <strain evidence="2">SID14436</strain>
    </source>
</reference>
<organism evidence="2">
    <name type="scientific">Streptomyces sp. SID14436</name>
    <dbReference type="NCBI Taxonomy" id="2706070"/>
    <lineage>
        <taxon>Bacteria</taxon>
        <taxon>Bacillati</taxon>
        <taxon>Actinomycetota</taxon>
        <taxon>Actinomycetes</taxon>
        <taxon>Kitasatosporales</taxon>
        <taxon>Streptomycetaceae</taxon>
        <taxon>Streptomyces</taxon>
    </lineage>
</organism>
<comment type="caution">
    <text evidence="2">The sequence shown here is derived from an EMBL/GenBank/DDBJ whole genome shotgun (WGS) entry which is preliminary data.</text>
</comment>
<protein>
    <recommendedName>
        <fullName evidence="3">DUF3800 domain-containing protein</fullName>
    </recommendedName>
</protein>
<accession>A0A6G3R1J0</accession>
<evidence type="ECO:0000313" key="2">
    <source>
        <dbReference type="EMBL" id="NEA89618.1"/>
    </source>
</evidence>
<feature type="region of interest" description="Disordered" evidence="1">
    <location>
        <begin position="1"/>
        <end position="34"/>
    </location>
</feature>
<dbReference type="EMBL" id="JAAGMD010000745">
    <property type="protein sequence ID" value="NEA89618.1"/>
    <property type="molecule type" value="Genomic_DNA"/>
</dbReference>
<name>A0A6G3R1J0_9ACTN</name>
<feature type="compositionally biased region" description="Low complexity" evidence="1">
    <location>
        <begin position="8"/>
        <end position="17"/>
    </location>
</feature>
<sequence length="339" mass="35767">MGDDDADTTGGAETGPALEVACDESGSDGENLTGGNTDVFAHAGVHVPVAAAALALDEVRDRIRSPAEEYKANHLLREKHRRVLEWLLAPGGPIHGRAGVHLTEKAYFVVDRVTGLLLGDPLAAAALYRTGRRDLGDEGWLAFLAAANRLLRARDDGGPLAPAVHFRTTLDALRAARPGTPAAGLLDRLAEQRDRAEAYRAGLSGGANGHIPVLEPLLPAIVSTAAHWSAGGRAVRLVHDRQNILTPEHIAWVEESARRAGIRLSGLELVVARSDARVQLADFLAGTARRIASDELNGRGDPALTALLRPYVVATSVWGDARSRRALAPDAGPAVHVAG</sequence>
<proteinExistence type="predicted"/>
<evidence type="ECO:0000256" key="1">
    <source>
        <dbReference type="SAM" id="MobiDB-lite"/>
    </source>
</evidence>